<dbReference type="EMBL" id="JELW01000004">
    <property type="protein sequence ID" value="EXV02970.1"/>
    <property type="molecule type" value="Genomic_DNA"/>
</dbReference>
<dbReference type="AlphaFoldDB" id="A0A0A1UZK3"/>
<gene>
    <name evidence="2" type="ORF">X797_004093</name>
</gene>
<feature type="compositionally biased region" description="Basic and acidic residues" evidence="1">
    <location>
        <begin position="48"/>
        <end position="60"/>
    </location>
</feature>
<proteinExistence type="predicted"/>
<reference evidence="2 3" key="1">
    <citation type="submission" date="2014-02" db="EMBL/GenBank/DDBJ databases">
        <title>The genome sequence of the entomopathogenic fungus Metarhizium robertsii ARSEF 2575.</title>
        <authorList>
            <person name="Giuliano Garisto Donzelli B."/>
            <person name="Roe B.A."/>
            <person name="Macmil S.L."/>
            <person name="Krasnoff S.B."/>
            <person name="Gibson D.M."/>
        </authorList>
    </citation>
    <scope>NUCLEOTIDE SEQUENCE [LARGE SCALE GENOMIC DNA]</scope>
    <source>
        <strain evidence="2 3">ARSEF 2575</strain>
    </source>
</reference>
<dbReference type="OrthoDB" id="4939587at2759"/>
<feature type="compositionally biased region" description="Basic and acidic residues" evidence="1">
    <location>
        <begin position="1"/>
        <end position="10"/>
    </location>
</feature>
<evidence type="ECO:0000313" key="2">
    <source>
        <dbReference type="EMBL" id="EXV02970.1"/>
    </source>
</evidence>
<comment type="caution">
    <text evidence="2">The sequence shown here is derived from an EMBL/GenBank/DDBJ whole genome shotgun (WGS) entry which is preliminary data.</text>
</comment>
<organism evidence="2 3">
    <name type="scientific">Metarhizium robertsii</name>
    <dbReference type="NCBI Taxonomy" id="568076"/>
    <lineage>
        <taxon>Eukaryota</taxon>
        <taxon>Fungi</taxon>
        <taxon>Dikarya</taxon>
        <taxon>Ascomycota</taxon>
        <taxon>Pezizomycotina</taxon>
        <taxon>Sordariomycetes</taxon>
        <taxon>Hypocreomycetidae</taxon>
        <taxon>Hypocreales</taxon>
        <taxon>Clavicipitaceae</taxon>
        <taxon>Metarhizium</taxon>
    </lineage>
</organism>
<evidence type="ECO:0000256" key="1">
    <source>
        <dbReference type="SAM" id="MobiDB-lite"/>
    </source>
</evidence>
<evidence type="ECO:0000313" key="3">
    <source>
        <dbReference type="Proteomes" id="UP000030151"/>
    </source>
</evidence>
<name>A0A0A1UZK3_9HYPO</name>
<feature type="region of interest" description="Disordered" evidence="1">
    <location>
        <begin position="1"/>
        <end position="77"/>
    </location>
</feature>
<dbReference type="HOGENOM" id="CLU_032927_0_0_1"/>
<accession>A0A0A1UZK3</accession>
<dbReference type="Proteomes" id="UP000030151">
    <property type="component" value="Unassembled WGS sequence"/>
</dbReference>
<sequence length="589" mass="66963">MLGGPEHEFLRTGGSFRSEDSRHCFSPPPRPKNHHLCEKFHRQPRRKTREDRYDTKHPMMEDQNGTDRPARPQDNHGMCRKRRLRSGKEIMKNFTSDVVKKENVTIRPHVVEGLLSEERPLNNTTYLAFHNFDLSLSKTKLSTFSAADIDSTSRRSNILPESDALSPMERANQQNADDCSKVNPKDFPSAPEQFPGMSNIGEVPKGKKEVHMESATSLIGTVPLTLDNQITQDSDDFVWQKNQPRPIIRATNDRQHKFYHSPSMNAPEQLELRHVSLQHVADQDNHGILRPSIFDDAYIPQWHTSEVGRHTLRQPYKDDTAQYKHGMSPCDGFIADEPVSCQFQLPPRDPTSDVTVHQNSGVRSPILYQPPVTRGSVDLDHRSSRHLAYQDSQWGGGNDFAPLFRTISVSPMSWAESVFPSIGPTRGQICCNPDSRTKTQFLMGQTPEFHGFGSSETVLDRGMLSHDSDGECSRDRAFDTFGLKRRRVPNEMGLLQNDESTCSWNPNIGLHNKRARHFDQDLHTVRSTEDLRFLDSIQDRKLNKHPAVESGRDFDILQQAKFGPSRQTIDAPGLVPIHESLYGSTFKLF</sequence>
<protein>
    <submittedName>
        <fullName evidence="2">Uncharacterized protein</fullName>
    </submittedName>
</protein>